<dbReference type="InterPro" id="IPR036770">
    <property type="entry name" value="Ankyrin_rpt-contain_sf"/>
</dbReference>
<feature type="transmembrane region" description="Helical" evidence="1">
    <location>
        <begin position="491"/>
        <end position="514"/>
    </location>
</feature>
<dbReference type="Pfam" id="PF13962">
    <property type="entry name" value="PGG"/>
    <property type="match status" value="1"/>
</dbReference>
<dbReference type="PANTHER" id="PTHR24177">
    <property type="entry name" value="CASKIN"/>
    <property type="match status" value="1"/>
</dbReference>
<dbReference type="GO" id="GO:0016020">
    <property type="term" value="C:membrane"/>
    <property type="evidence" value="ECO:0000318"/>
    <property type="project" value="GO_Central"/>
</dbReference>
<feature type="transmembrane region" description="Helical" evidence="1">
    <location>
        <begin position="452"/>
        <end position="471"/>
    </location>
</feature>
<evidence type="ECO:0000313" key="4">
    <source>
        <dbReference type="RefSeq" id="XP_035545717.1"/>
    </source>
</evidence>
<dbReference type="OrthoDB" id="1925304at2759"/>
<dbReference type="InterPro" id="IPR026961">
    <property type="entry name" value="PGG_dom"/>
</dbReference>
<keyword evidence="1" id="KW-0812">Transmembrane</keyword>
<keyword evidence="3" id="KW-1185">Reference proteome</keyword>
<proteinExistence type="predicted"/>
<sequence>MSHGNGMNQQRLSSVPSSIQTEDFWDATTSLEGLSSSENAGNEANERTSRFHFLDTCVRLYQAALKDDWLAAKAVIDMYPDAVSYPITRKKDTVLHIAVAAERTAFVKELIKRMNSDDLALKNSHGNTAICFSAASGIVSIAEEMVNKNTELPLIRGSRGRTPLYMAALQGHRNMASYLYSVTTFERLTAPERIDILVAFISSDLYDVALDILKKDPELSTMKNTYGKIALQELAKKPSAIGSKSQLSIWETCLNSWFRGLIYNKALMGTIAYQLVDLLWKNVLLLPERDFMELVQDHSSFLFDAARSGNAEFLIILIRSYPDLIWSVDQNKRSIFHLALKYRQESVFSLIYELGAIKGIIALYTDHYNNNMLHLAGQIAPPDRLNIISGAALQLQRELLWFKEIETIVQPSYTKMVNLDQNKNPANTPWELFTETHEHLQKEGEKWMKDTANYSMLVATLIATVVFTAAFTIPGGNNQDLGTPIFLRNKWFMAFFISDAVTFLFSSTAILIFLSILTSRYAEEDFLQSLPARLLLGLIALFISIAGMVVAFSVTCFLVYHNETPSVPLAIIGSAGIPVTLFLVLHYRLWADIFHSTYRSRFLFRPREARLF</sequence>
<dbReference type="InterPro" id="IPR002110">
    <property type="entry name" value="Ankyrin_rpt"/>
</dbReference>
<keyword evidence="1" id="KW-0472">Membrane</keyword>
<reference evidence="4" key="1">
    <citation type="submission" date="2025-08" db="UniProtKB">
        <authorList>
            <consortium name="RefSeq"/>
        </authorList>
    </citation>
    <scope>IDENTIFICATION</scope>
    <source>
        <tissue evidence="4">Leaves</tissue>
    </source>
</reference>
<dbReference type="SMART" id="SM00248">
    <property type="entry name" value="ANK"/>
    <property type="match status" value="5"/>
</dbReference>
<evidence type="ECO:0000259" key="2">
    <source>
        <dbReference type="Pfam" id="PF13962"/>
    </source>
</evidence>
<evidence type="ECO:0000256" key="1">
    <source>
        <dbReference type="SAM" id="Phobius"/>
    </source>
</evidence>
<dbReference type="KEGG" id="jre:108988658"/>
<keyword evidence="1" id="KW-1133">Transmembrane helix</keyword>
<feature type="domain" description="PGG" evidence="2">
    <location>
        <begin position="445"/>
        <end position="558"/>
    </location>
</feature>
<dbReference type="Gene3D" id="1.25.40.20">
    <property type="entry name" value="Ankyrin repeat-containing domain"/>
    <property type="match status" value="2"/>
</dbReference>
<protein>
    <submittedName>
        <fullName evidence="4">Ankyrin repeat-containing protein ITN1-like</fullName>
    </submittedName>
</protein>
<dbReference type="SUPFAM" id="SSF48403">
    <property type="entry name" value="Ankyrin repeat"/>
    <property type="match status" value="1"/>
</dbReference>
<feature type="transmembrane region" description="Helical" evidence="1">
    <location>
        <begin position="534"/>
        <end position="560"/>
    </location>
</feature>
<organism evidence="3 4">
    <name type="scientific">Juglans regia</name>
    <name type="common">English walnut</name>
    <dbReference type="NCBI Taxonomy" id="51240"/>
    <lineage>
        <taxon>Eukaryota</taxon>
        <taxon>Viridiplantae</taxon>
        <taxon>Streptophyta</taxon>
        <taxon>Embryophyta</taxon>
        <taxon>Tracheophyta</taxon>
        <taxon>Spermatophyta</taxon>
        <taxon>Magnoliopsida</taxon>
        <taxon>eudicotyledons</taxon>
        <taxon>Gunneridae</taxon>
        <taxon>Pentapetalae</taxon>
        <taxon>rosids</taxon>
        <taxon>fabids</taxon>
        <taxon>Fagales</taxon>
        <taxon>Juglandaceae</taxon>
        <taxon>Juglans</taxon>
    </lineage>
</organism>
<feature type="transmembrane region" description="Helical" evidence="1">
    <location>
        <begin position="566"/>
        <end position="590"/>
    </location>
</feature>
<dbReference type="AlphaFoldDB" id="A0A6P9ESZ2"/>
<gene>
    <name evidence="4" type="primary">LOC108988658</name>
</gene>
<name>A0A6P9ESZ2_JUGRE</name>
<accession>A0A6P9ESZ2</accession>
<dbReference type="Pfam" id="PF12796">
    <property type="entry name" value="Ank_2"/>
    <property type="match status" value="1"/>
</dbReference>
<dbReference type="Proteomes" id="UP000235220">
    <property type="component" value="Chromosome 4"/>
</dbReference>
<dbReference type="RefSeq" id="XP_035545717.1">
    <property type="nucleotide sequence ID" value="XM_035689824.1"/>
</dbReference>
<dbReference type="GeneID" id="108988658"/>
<dbReference type="PANTHER" id="PTHR24177:SF292">
    <property type="entry name" value="ANKYRIN REPEAT FAMILY PROTEIN-RELATED"/>
    <property type="match status" value="1"/>
</dbReference>
<dbReference type="InParanoid" id="A0A6P9ESZ2"/>
<evidence type="ECO:0000313" key="3">
    <source>
        <dbReference type="Proteomes" id="UP000235220"/>
    </source>
</evidence>